<proteinExistence type="predicted"/>
<dbReference type="EMBL" id="LNQE01001488">
    <property type="protein sequence ID" value="KUG16576.1"/>
    <property type="molecule type" value="Genomic_DNA"/>
</dbReference>
<keyword evidence="1" id="KW-0472">Membrane</keyword>
<dbReference type="GO" id="GO:0008233">
    <property type="term" value="F:peptidase activity"/>
    <property type="evidence" value="ECO:0007669"/>
    <property type="project" value="UniProtKB-KW"/>
</dbReference>
<dbReference type="AlphaFoldDB" id="A0A0W8F6Q2"/>
<keyword evidence="1" id="KW-1133">Transmembrane helix</keyword>
<sequence length="97" mass="10656">MISRSRPPVQTYIQDSMYGSTVPDPFHQEELASQLKREMLLISLAGPMTNIVLAATFFILGMSGLADGEVWALVGLPVILIALPVYFIAIPRCLHRG</sequence>
<organism evidence="2">
    <name type="scientific">hydrocarbon metagenome</name>
    <dbReference type="NCBI Taxonomy" id="938273"/>
    <lineage>
        <taxon>unclassified sequences</taxon>
        <taxon>metagenomes</taxon>
        <taxon>ecological metagenomes</taxon>
    </lineage>
</organism>
<reference evidence="2" key="1">
    <citation type="journal article" date="2015" name="Proc. Natl. Acad. Sci. U.S.A.">
        <title>Networks of energetic and metabolic interactions define dynamics in microbial communities.</title>
        <authorList>
            <person name="Embree M."/>
            <person name="Liu J.K."/>
            <person name="Al-Bassam M.M."/>
            <person name="Zengler K."/>
        </authorList>
    </citation>
    <scope>NUCLEOTIDE SEQUENCE</scope>
</reference>
<dbReference type="GO" id="GO:0006508">
    <property type="term" value="P:proteolysis"/>
    <property type="evidence" value="ECO:0007669"/>
    <property type="project" value="UniProtKB-KW"/>
</dbReference>
<keyword evidence="2" id="KW-0645">Protease</keyword>
<comment type="caution">
    <text evidence="2">The sequence shown here is derived from an EMBL/GenBank/DDBJ whole genome shotgun (WGS) entry which is preliminary data.</text>
</comment>
<keyword evidence="2" id="KW-0378">Hydrolase</keyword>
<evidence type="ECO:0000256" key="1">
    <source>
        <dbReference type="SAM" id="Phobius"/>
    </source>
</evidence>
<gene>
    <name evidence="2" type="ORF">ASZ90_013735</name>
</gene>
<accession>A0A0W8F6Q2</accession>
<feature type="transmembrane region" description="Helical" evidence="1">
    <location>
        <begin position="70"/>
        <end position="89"/>
    </location>
</feature>
<name>A0A0W8F6Q2_9ZZZZ</name>
<feature type="transmembrane region" description="Helical" evidence="1">
    <location>
        <begin position="40"/>
        <end position="64"/>
    </location>
</feature>
<evidence type="ECO:0000313" key="2">
    <source>
        <dbReference type="EMBL" id="KUG16576.1"/>
    </source>
</evidence>
<protein>
    <submittedName>
        <fullName evidence="2">Putative zn-dependent protease</fullName>
    </submittedName>
</protein>
<keyword evidence="1" id="KW-0812">Transmembrane</keyword>